<accession>A0A6P1ZJQ6</accession>
<evidence type="ECO:0000313" key="3">
    <source>
        <dbReference type="Proteomes" id="UP000434052"/>
    </source>
</evidence>
<dbReference type="PIRSF" id="PIRSF038971">
    <property type="entry name" value="PhnM"/>
    <property type="match status" value="1"/>
</dbReference>
<dbReference type="InterPro" id="IPR012696">
    <property type="entry name" value="PhnM"/>
</dbReference>
<dbReference type="SUPFAM" id="SSF51556">
    <property type="entry name" value="Metallo-dependent hydrolases"/>
    <property type="match status" value="1"/>
</dbReference>
<organism evidence="2 3">
    <name type="scientific">Oceanidesulfovibrio marinus</name>
    <dbReference type="NCBI Taxonomy" id="370038"/>
    <lineage>
        <taxon>Bacteria</taxon>
        <taxon>Pseudomonadati</taxon>
        <taxon>Thermodesulfobacteriota</taxon>
        <taxon>Desulfovibrionia</taxon>
        <taxon>Desulfovibrionales</taxon>
        <taxon>Desulfovibrionaceae</taxon>
        <taxon>Oceanidesulfovibrio</taxon>
    </lineage>
</organism>
<dbReference type="Proteomes" id="UP000434052">
    <property type="component" value="Unassembled WGS sequence"/>
</dbReference>
<dbReference type="PANTHER" id="PTHR43135">
    <property type="entry name" value="ALPHA-D-RIBOSE 1-METHYLPHOSPHONATE 5-TRIPHOSPHATE DIPHOSPHATASE"/>
    <property type="match status" value="1"/>
</dbReference>
<dbReference type="InterPro" id="IPR032466">
    <property type="entry name" value="Metal_Hydrolase"/>
</dbReference>
<dbReference type="InterPro" id="IPR051781">
    <property type="entry name" value="Metallo-dep_Hydrolase"/>
</dbReference>
<feature type="domain" description="Amidohydrolase-related" evidence="1">
    <location>
        <begin position="317"/>
        <end position="361"/>
    </location>
</feature>
<dbReference type="AlphaFoldDB" id="A0A6P1ZJQ6"/>
<dbReference type="GO" id="GO:0016810">
    <property type="term" value="F:hydrolase activity, acting on carbon-nitrogen (but not peptide) bonds"/>
    <property type="evidence" value="ECO:0007669"/>
    <property type="project" value="InterPro"/>
</dbReference>
<name>A0A6P1ZJQ6_9BACT</name>
<dbReference type="OrthoDB" id="9785413at2"/>
<proteinExistence type="predicted"/>
<protein>
    <submittedName>
        <fullName evidence="2">Alpha-D-ribose 1-methylphosphonate 5-triphosphate diphosphatase</fullName>
    </submittedName>
</protein>
<evidence type="ECO:0000313" key="2">
    <source>
        <dbReference type="EMBL" id="TVM33439.1"/>
    </source>
</evidence>
<dbReference type="Pfam" id="PF01979">
    <property type="entry name" value="Amidohydro_1"/>
    <property type="match status" value="1"/>
</dbReference>
<comment type="caution">
    <text evidence="2">The sequence shown here is derived from an EMBL/GenBank/DDBJ whole genome shotgun (WGS) entry which is preliminary data.</text>
</comment>
<dbReference type="SUPFAM" id="SSF51338">
    <property type="entry name" value="Composite domain of metallo-dependent hydrolases"/>
    <property type="match status" value="1"/>
</dbReference>
<dbReference type="Gene3D" id="3.20.20.140">
    <property type="entry name" value="Metal-dependent hydrolases"/>
    <property type="match status" value="2"/>
</dbReference>
<dbReference type="InterPro" id="IPR006680">
    <property type="entry name" value="Amidohydro-rel"/>
</dbReference>
<dbReference type="EMBL" id="QMIF01000007">
    <property type="protein sequence ID" value="TVM33439.1"/>
    <property type="molecule type" value="Genomic_DNA"/>
</dbReference>
<gene>
    <name evidence="2" type="ORF">DQK91_12325</name>
</gene>
<dbReference type="RefSeq" id="WP_144305661.1">
    <property type="nucleotide sequence ID" value="NZ_QMIF01000007.1"/>
</dbReference>
<dbReference type="PANTHER" id="PTHR43135:SF3">
    <property type="entry name" value="ALPHA-D-RIBOSE 1-METHYLPHOSPHONATE 5-TRIPHOSPHATE DIPHOSPHATASE"/>
    <property type="match status" value="1"/>
</dbReference>
<dbReference type="Gene3D" id="2.30.40.10">
    <property type="entry name" value="Urease, subunit C, domain 1"/>
    <property type="match status" value="1"/>
</dbReference>
<sequence length="402" mass="43958">MKERADMLLSGGNVLLPSGDIEPIDVRIRGGYIVGLGPGAALAQVDLGGRLLLPGIVDIHGDAFESVVQPRPETMIDLTLALEETDRQLVANGVTTAFYGLSWSWESNRGLRSGSEPARFLDQFEELRPNLRCDSQLHLRYEIHHLDALETVLQWVHEARIDLLAFNDHLNYIEEKIEDSDRIGILAARNGQTPEEYLAAHRAMRERYPYSLAGVERLAEAGRLAAIPMASHDEESPDVRRWFHELGCRICEFPVNEATARHALELGDDVVLGAPNALRGSSLYKRLSARRCAAEGLCTVLASDYYYPSLLAAAWDIHSRRGLELGRAWDLVSANPARALGLTDRGRIEPGLRADLIAAEVGPNGLLQAACTWTSGTMVYMGGTLAAQAFSGQGNVSGRVAA</sequence>
<dbReference type="GO" id="GO:0019700">
    <property type="term" value="P:organic phosphonate catabolic process"/>
    <property type="evidence" value="ECO:0007669"/>
    <property type="project" value="InterPro"/>
</dbReference>
<dbReference type="NCBIfam" id="NF011990">
    <property type="entry name" value="PRK15446.2-6"/>
    <property type="match status" value="1"/>
</dbReference>
<dbReference type="NCBIfam" id="NF011987">
    <property type="entry name" value="PRK15446.2-3"/>
    <property type="match status" value="1"/>
</dbReference>
<dbReference type="InterPro" id="IPR011059">
    <property type="entry name" value="Metal-dep_hydrolase_composite"/>
</dbReference>
<reference evidence="2 3" key="1">
    <citation type="submission" date="2018-06" db="EMBL/GenBank/DDBJ databases">
        <title>Complete genome of Desulfovibrio marinus P48SEP.</title>
        <authorList>
            <person name="Crispim J.S."/>
            <person name="Vidigal P.M.P."/>
            <person name="Silva L.C.F."/>
            <person name="Araujo L.C."/>
            <person name="Laguardia C.N."/>
            <person name="Dias R.S."/>
            <person name="Sousa M.P."/>
            <person name="Paula S.O."/>
            <person name="Silva C."/>
        </authorList>
    </citation>
    <scope>NUCLEOTIDE SEQUENCE [LARGE SCALE GENOMIC DNA]</scope>
    <source>
        <strain evidence="2 3">P48SEP</strain>
    </source>
</reference>
<evidence type="ECO:0000259" key="1">
    <source>
        <dbReference type="Pfam" id="PF01979"/>
    </source>
</evidence>